<name>E6TVF2_EVAC2</name>
<dbReference type="eggNOG" id="ENOG5030EJB">
    <property type="taxonomic scope" value="Bacteria"/>
</dbReference>
<protein>
    <submittedName>
        <fullName evidence="2">Uncharacterized protein</fullName>
    </submittedName>
</protein>
<dbReference type="Proteomes" id="UP000001401">
    <property type="component" value="Chromosome"/>
</dbReference>
<evidence type="ECO:0000313" key="3">
    <source>
        <dbReference type="Proteomes" id="UP000001401"/>
    </source>
</evidence>
<feature type="transmembrane region" description="Helical" evidence="1">
    <location>
        <begin position="20"/>
        <end position="40"/>
    </location>
</feature>
<evidence type="ECO:0000256" key="1">
    <source>
        <dbReference type="SAM" id="Phobius"/>
    </source>
</evidence>
<proteinExistence type="predicted"/>
<reference evidence="2" key="1">
    <citation type="submission" date="2010-12" db="EMBL/GenBank/DDBJ databases">
        <title>Complete sequence of Bacillus cellulosilyticus DSM 2522.</title>
        <authorList>
            <consortium name="US DOE Joint Genome Institute"/>
            <person name="Lucas S."/>
            <person name="Copeland A."/>
            <person name="Lapidus A."/>
            <person name="Cheng J.-F."/>
            <person name="Bruce D."/>
            <person name="Goodwin L."/>
            <person name="Pitluck S."/>
            <person name="Chertkov O."/>
            <person name="Detter J.C."/>
            <person name="Han C."/>
            <person name="Tapia R."/>
            <person name="Land M."/>
            <person name="Hauser L."/>
            <person name="Jeffries C."/>
            <person name="Kyrpides N."/>
            <person name="Ivanova N."/>
            <person name="Mikhailova N."/>
            <person name="Brumm P."/>
            <person name="Mead D."/>
            <person name="Woyke T."/>
        </authorList>
    </citation>
    <scope>NUCLEOTIDE SEQUENCE [LARGE SCALE GENOMIC DNA]</scope>
    <source>
        <strain evidence="2">DSM 2522</strain>
    </source>
</reference>
<dbReference type="EMBL" id="CP002394">
    <property type="protein sequence ID" value="ADU30969.1"/>
    <property type="molecule type" value="Genomic_DNA"/>
</dbReference>
<keyword evidence="1" id="KW-1133">Transmembrane helix</keyword>
<keyword evidence="3" id="KW-1185">Reference proteome</keyword>
<dbReference type="KEGG" id="bco:Bcell_2714"/>
<gene>
    <name evidence="2" type="ordered locus">Bcell_2714</name>
</gene>
<dbReference type="HOGENOM" id="CLU_1674385_0_0_9"/>
<keyword evidence="1" id="KW-0472">Membrane</keyword>
<organism evidence="2 3">
    <name type="scientific">Evansella cellulosilytica (strain ATCC 21833 / DSM 2522 / FERM P-1141 / JCM 9156 / N-4)</name>
    <name type="common">Bacillus cellulosilyticus</name>
    <dbReference type="NCBI Taxonomy" id="649639"/>
    <lineage>
        <taxon>Bacteria</taxon>
        <taxon>Bacillati</taxon>
        <taxon>Bacillota</taxon>
        <taxon>Bacilli</taxon>
        <taxon>Bacillales</taxon>
        <taxon>Bacillaceae</taxon>
        <taxon>Evansella</taxon>
    </lineage>
</organism>
<evidence type="ECO:0000313" key="2">
    <source>
        <dbReference type="EMBL" id="ADU30969.1"/>
    </source>
</evidence>
<dbReference type="STRING" id="649639.Bcell_2714"/>
<accession>E6TVF2</accession>
<sequence length="157" mass="18276">MTYTLTDIILLSLISNELIPQFFSGLLGSLLTIIITFFIYRSNKKEVRKEFIYSLIMNELYPKVYKPIIEEYQLYIDKSHSGVEYTINISALEKTISSNKAIIKFSSGLIESRINTLYSLCKTIDDNSDYNKKMKKILFELKSIQEEVTKQFKELSV</sequence>
<dbReference type="AlphaFoldDB" id="E6TVF2"/>
<keyword evidence="1" id="KW-0812">Transmembrane</keyword>